<gene>
    <name evidence="1" type="ORF">UFOVP348_6</name>
</gene>
<organism evidence="1">
    <name type="scientific">uncultured Caudovirales phage</name>
    <dbReference type="NCBI Taxonomy" id="2100421"/>
    <lineage>
        <taxon>Viruses</taxon>
        <taxon>Duplodnaviria</taxon>
        <taxon>Heunggongvirae</taxon>
        <taxon>Uroviricota</taxon>
        <taxon>Caudoviricetes</taxon>
        <taxon>Peduoviridae</taxon>
        <taxon>Maltschvirus</taxon>
        <taxon>Maltschvirus maltsch</taxon>
    </lineage>
</organism>
<accession>A0A6J5M168</accession>
<evidence type="ECO:0000313" key="1">
    <source>
        <dbReference type="EMBL" id="CAB4138836.1"/>
    </source>
</evidence>
<reference evidence="1" key="1">
    <citation type="submission" date="2020-04" db="EMBL/GenBank/DDBJ databases">
        <authorList>
            <person name="Chiriac C."/>
            <person name="Salcher M."/>
            <person name="Ghai R."/>
            <person name="Kavagutti S V."/>
        </authorList>
    </citation>
    <scope>NUCLEOTIDE SEQUENCE</scope>
</reference>
<name>A0A6J5M168_9CAUD</name>
<protein>
    <submittedName>
        <fullName evidence="1">Uncharacterized protein</fullName>
    </submittedName>
</protein>
<proteinExistence type="predicted"/>
<dbReference type="EMBL" id="LR796364">
    <property type="protein sequence ID" value="CAB4138836.1"/>
    <property type="molecule type" value="Genomic_DNA"/>
</dbReference>
<sequence>MSTRAHPPTYFGASVRISYRGPGPDHDLVVQRWSDVSGDWHDVRTFDHTFDFAWSDARLYAAALASGMRREVNA</sequence>